<feature type="region of interest" description="Disordered" evidence="1">
    <location>
        <begin position="523"/>
        <end position="580"/>
    </location>
</feature>
<sequence length="580" mass="66745">MHDASSPPPVDPNTPASSTTQPHPPKRKAEHADDVETTIHIAARKLKKAKGMATPKEPEPAALSAALLNHLKIPPMEEIVVDAPRDIHRHPAAPPKPAVRLKRDRTLSLWKPLPCVLKISKRRQSQVKKSWSKFQSSRRRAIIKHALLVEEAIEEEIRQNEIFRLHLIATAALWPTVPLDLESRLGINENKIIPLDDNVAVRQARKCGHLIHPALPNYAYERCPCCELGWMIGEFERCEFVIQANRGWYWWSKTRNTSMDEGYREVTKNWRKYHSGFSIWIDQCEGWAEREVLWDTENSVDKGIKEKYGKYSADRALEIWDVEEDYLQRVLIDTRITAYNRAFAVEYLPHLYDAVYTTGVGKLLRPMRPNAPQLRVRKRRAYVSVKFNEKVAIRKDADIDIIRKSDTMKVHPHKSAVKPRGILRTAREPRDAPAQAPAASLPVLEKSVTIAPINNVETQIKATGKFFRKYGCSNSKWYLPNDRNKMNFNTSGHHKGTWDKYSDDLKYDSALKTWMDYIKSSTEEGEKWDALDKQDEPEKQIEKAPEAPAEEGKNRDSLDKQDEPEEQTEKAPKAREEKEL</sequence>
<accession>A0A6A6RUL4</accession>
<dbReference type="Proteomes" id="UP000799753">
    <property type="component" value="Unassembled WGS sequence"/>
</dbReference>
<evidence type="ECO:0000256" key="1">
    <source>
        <dbReference type="SAM" id="MobiDB-lite"/>
    </source>
</evidence>
<keyword evidence="3" id="KW-1185">Reference proteome</keyword>
<dbReference type="EMBL" id="MU006790">
    <property type="protein sequence ID" value="KAF2638411.1"/>
    <property type="molecule type" value="Genomic_DNA"/>
</dbReference>
<reference evidence="2" key="1">
    <citation type="journal article" date="2020" name="Stud. Mycol.">
        <title>101 Dothideomycetes genomes: a test case for predicting lifestyles and emergence of pathogens.</title>
        <authorList>
            <person name="Haridas S."/>
            <person name="Albert R."/>
            <person name="Binder M."/>
            <person name="Bloem J."/>
            <person name="Labutti K."/>
            <person name="Salamov A."/>
            <person name="Andreopoulos B."/>
            <person name="Baker S."/>
            <person name="Barry K."/>
            <person name="Bills G."/>
            <person name="Bluhm B."/>
            <person name="Cannon C."/>
            <person name="Castanera R."/>
            <person name="Culley D."/>
            <person name="Daum C."/>
            <person name="Ezra D."/>
            <person name="Gonzalez J."/>
            <person name="Henrissat B."/>
            <person name="Kuo A."/>
            <person name="Liang C."/>
            <person name="Lipzen A."/>
            <person name="Lutzoni F."/>
            <person name="Magnuson J."/>
            <person name="Mondo S."/>
            <person name="Nolan M."/>
            <person name="Ohm R."/>
            <person name="Pangilinan J."/>
            <person name="Park H.-J."/>
            <person name="Ramirez L."/>
            <person name="Alfaro M."/>
            <person name="Sun H."/>
            <person name="Tritt A."/>
            <person name="Yoshinaga Y."/>
            <person name="Zwiers L.-H."/>
            <person name="Turgeon B."/>
            <person name="Goodwin S."/>
            <person name="Spatafora J."/>
            <person name="Crous P."/>
            <person name="Grigoriev I."/>
        </authorList>
    </citation>
    <scope>NUCLEOTIDE SEQUENCE</scope>
    <source>
        <strain evidence="2">CBS 473.64</strain>
    </source>
</reference>
<organism evidence="2 3">
    <name type="scientific">Massarina eburnea CBS 473.64</name>
    <dbReference type="NCBI Taxonomy" id="1395130"/>
    <lineage>
        <taxon>Eukaryota</taxon>
        <taxon>Fungi</taxon>
        <taxon>Dikarya</taxon>
        <taxon>Ascomycota</taxon>
        <taxon>Pezizomycotina</taxon>
        <taxon>Dothideomycetes</taxon>
        <taxon>Pleosporomycetidae</taxon>
        <taxon>Pleosporales</taxon>
        <taxon>Massarineae</taxon>
        <taxon>Massarinaceae</taxon>
        <taxon>Massarina</taxon>
    </lineage>
</organism>
<evidence type="ECO:0000313" key="2">
    <source>
        <dbReference type="EMBL" id="KAF2638411.1"/>
    </source>
</evidence>
<dbReference type="OrthoDB" id="3669832at2759"/>
<dbReference type="AlphaFoldDB" id="A0A6A6RUL4"/>
<feature type="region of interest" description="Disordered" evidence="1">
    <location>
        <begin position="1"/>
        <end position="36"/>
    </location>
</feature>
<name>A0A6A6RUL4_9PLEO</name>
<protein>
    <submittedName>
        <fullName evidence="2">Uncharacterized protein</fullName>
    </submittedName>
</protein>
<evidence type="ECO:0000313" key="3">
    <source>
        <dbReference type="Proteomes" id="UP000799753"/>
    </source>
</evidence>
<proteinExistence type="predicted"/>
<feature type="compositionally biased region" description="Pro residues" evidence="1">
    <location>
        <begin position="1"/>
        <end position="12"/>
    </location>
</feature>
<gene>
    <name evidence="2" type="ORF">P280DRAFT_482277</name>
</gene>